<evidence type="ECO:0000313" key="6">
    <source>
        <dbReference type="EMBL" id="ETW33094.1"/>
    </source>
</evidence>
<evidence type="ECO:0000256" key="1">
    <source>
        <dbReference type="SAM" id="MobiDB-lite"/>
    </source>
</evidence>
<dbReference type="Gene3D" id="1.20.58.830">
    <property type="match status" value="1"/>
</dbReference>
<dbReference type="FunFam" id="1.20.58.1930:FF:000001">
    <property type="entry name" value="Erythrocyte membrane protein 1, PfEMP1"/>
    <property type="match status" value="1"/>
</dbReference>
<dbReference type="Gene3D" id="1.20.58.1930">
    <property type="match status" value="1"/>
</dbReference>
<feature type="region of interest" description="Disordered" evidence="1">
    <location>
        <begin position="87"/>
        <end position="109"/>
    </location>
</feature>
<feature type="region of interest" description="Disordered" evidence="1">
    <location>
        <begin position="148"/>
        <end position="186"/>
    </location>
</feature>
<evidence type="ECO:0000259" key="2">
    <source>
        <dbReference type="Pfam" id="PF03011"/>
    </source>
</evidence>
<feature type="domain" description="Duffy-binding-like" evidence="2">
    <location>
        <begin position="472"/>
        <end position="601"/>
    </location>
</feature>
<feature type="domain" description="Duffy-antigen binding" evidence="3">
    <location>
        <begin position="23"/>
        <end position="148"/>
    </location>
</feature>
<dbReference type="GO" id="GO:0046789">
    <property type="term" value="F:host cell surface receptor binding"/>
    <property type="evidence" value="ECO:0007669"/>
    <property type="project" value="InterPro"/>
</dbReference>
<dbReference type="SUPFAM" id="SSF140924">
    <property type="entry name" value="Duffy binding domain-like"/>
    <property type="match status" value="2"/>
</dbReference>
<reference evidence="6 7" key="2">
    <citation type="submission" date="2013-02" db="EMBL/GenBank/DDBJ databases">
        <title>The Genome Sequence of Plasmodium falciparum Tanzania (2000708).</title>
        <authorList>
            <consortium name="The Broad Institute Genome Sequencing Platform"/>
            <consortium name="The Broad Institute Genome Sequencing Center for Infectious Disease"/>
            <person name="Neafsey D."/>
            <person name="Cheeseman I."/>
            <person name="Volkman S."/>
            <person name="Adams J."/>
            <person name="Walker B."/>
            <person name="Young S.K."/>
            <person name="Zeng Q."/>
            <person name="Gargeya S."/>
            <person name="Fitzgerald M."/>
            <person name="Haas B."/>
            <person name="Abouelleil A."/>
            <person name="Alvarado L."/>
            <person name="Arachchi H.M."/>
            <person name="Berlin A.M."/>
            <person name="Chapman S.B."/>
            <person name="Dewar J."/>
            <person name="Goldberg J."/>
            <person name="Griggs A."/>
            <person name="Gujja S."/>
            <person name="Hansen M."/>
            <person name="Howarth C."/>
            <person name="Imamovic A."/>
            <person name="Larimer J."/>
            <person name="McCowan C."/>
            <person name="Murphy C."/>
            <person name="Neiman D."/>
            <person name="Pearson M."/>
            <person name="Priest M."/>
            <person name="Roberts A."/>
            <person name="Saif S."/>
            <person name="Shea T."/>
            <person name="Sisk P."/>
            <person name="Sykes S."/>
            <person name="Wortman J."/>
            <person name="Nusbaum C."/>
            <person name="Birren B."/>
        </authorList>
    </citation>
    <scope>NUCLEOTIDE SEQUENCE [LARGE SCALE GENOMIC DNA]</scope>
    <source>
        <strain evidence="7">Tanzania (2000708)</strain>
    </source>
</reference>
<feature type="domain" description="Cysteine-rich interdomain region 1 gamma" evidence="4">
    <location>
        <begin position="401"/>
        <end position="450"/>
    </location>
</feature>
<dbReference type="InterPro" id="IPR054595">
    <property type="entry name" value="DBL_C"/>
</dbReference>
<gene>
    <name evidence="6" type="ORF">PFTANZ_06187</name>
</gene>
<dbReference type="GO" id="GO:0016020">
    <property type="term" value="C:membrane"/>
    <property type="evidence" value="ECO:0007669"/>
    <property type="project" value="InterPro"/>
</dbReference>
<evidence type="ECO:0000313" key="7">
    <source>
        <dbReference type="Proteomes" id="UP000030708"/>
    </source>
</evidence>
<feature type="compositionally biased region" description="Basic and acidic residues" evidence="1">
    <location>
        <begin position="152"/>
        <end position="180"/>
    </location>
</feature>
<dbReference type="Pfam" id="PF18562">
    <property type="entry name" value="CIDR1_gamma"/>
    <property type="match status" value="1"/>
</dbReference>
<feature type="compositionally biased region" description="Low complexity" evidence="1">
    <location>
        <begin position="1"/>
        <end position="11"/>
    </location>
</feature>
<organism evidence="6 7">
    <name type="scientific">Plasmodium falciparum Tanzania</name>
    <name type="common">2000708</name>
    <dbReference type="NCBI Taxonomy" id="1036725"/>
    <lineage>
        <taxon>Eukaryota</taxon>
        <taxon>Sar</taxon>
        <taxon>Alveolata</taxon>
        <taxon>Apicomplexa</taxon>
        <taxon>Aconoidasida</taxon>
        <taxon>Haemosporida</taxon>
        <taxon>Plasmodiidae</taxon>
        <taxon>Plasmodium</taxon>
        <taxon>Plasmodium (Laverania)</taxon>
    </lineage>
</organism>
<dbReference type="Proteomes" id="UP000030708">
    <property type="component" value="Unassembled WGS sequence"/>
</dbReference>
<evidence type="ECO:0008006" key="8">
    <source>
        <dbReference type="Google" id="ProtNLM"/>
    </source>
</evidence>
<dbReference type="InterPro" id="IPR042202">
    <property type="entry name" value="Duffy-ag-bd_sf"/>
</dbReference>
<evidence type="ECO:0000259" key="5">
    <source>
        <dbReference type="Pfam" id="PF22672"/>
    </source>
</evidence>
<accession>A0A024VWK4</accession>
<feature type="non-terminal residue" evidence="6">
    <location>
        <position position="1"/>
    </location>
</feature>
<protein>
    <recommendedName>
        <fullName evidence="8">Duffy-binding-like domain-containing protein</fullName>
    </recommendedName>
</protein>
<dbReference type="EMBL" id="KI926883">
    <property type="protein sequence ID" value="ETW33094.1"/>
    <property type="molecule type" value="Genomic_DNA"/>
</dbReference>
<dbReference type="Pfam" id="PF22672">
    <property type="entry name" value="DBL_C"/>
    <property type="match status" value="1"/>
</dbReference>
<feature type="non-terminal residue" evidence="6">
    <location>
        <position position="613"/>
    </location>
</feature>
<dbReference type="InterPro" id="IPR004258">
    <property type="entry name" value="DBL"/>
</dbReference>
<reference evidence="6 7" key="1">
    <citation type="submission" date="2013-02" db="EMBL/GenBank/DDBJ databases">
        <title>The Genome Annotation of Plasmodium falciparum Tanzania (2000708).</title>
        <authorList>
            <consortium name="The Broad Institute Genome Sequencing Platform"/>
            <consortium name="The Broad Institute Genome Sequencing Center for Infectious Disease"/>
            <person name="Neafsey D."/>
            <person name="Hoffman S."/>
            <person name="Volkman S."/>
            <person name="Rosenthal P."/>
            <person name="Walker B."/>
            <person name="Young S.K."/>
            <person name="Zeng Q."/>
            <person name="Gargeya S."/>
            <person name="Fitzgerald M."/>
            <person name="Haas B."/>
            <person name="Abouelleil A."/>
            <person name="Allen A.W."/>
            <person name="Alvarado L."/>
            <person name="Arachchi H.M."/>
            <person name="Berlin A.M."/>
            <person name="Chapman S.B."/>
            <person name="Gainer-Dewar J."/>
            <person name="Goldberg J."/>
            <person name="Griggs A."/>
            <person name="Gujja S."/>
            <person name="Hansen M."/>
            <person name="Howarth C."/>
            <person name="Imamovic A."/>
            <person name="Ireland A."/>
            <person name="Larimer J."/>
            <person name="McCowan C."/>
            <person name="Murphy C."/>
            <person name="Pearson M."/>
            <person name="Poon T.W."/>
            <person name="Priest M."/>
            <person name="Roberts A."/>
            <person name="Saif S."/>
            <person name="Shea T."/>
            <person name="Sisk P."/>
            <person name="Sykes S."/>
            <person name="Wortman J."/>
            <person name="Nusbaum C."/>
            <person name="Birren B."/>
        </authorList>
    </citation>
    <scope>NUCLEOTIDE SEQUENCE [LARGE SCALE GENOMIC DNA]</scope>
    <source>
        <strain evidence="7">Tanzania (2000708)</strain>
    </source>
</reference>
<dbReference type="FunFam" id="1.20.58.830:FF:000001">
    <property type="entry name" value="Erythrocyte membrane protein 1, PfEMP1"/>
    <property type="match status" value="1"/>
</dbReference>
<dbReference type="InterPro" id="IPR008602">
    <property type="entry name" value="Duffy-antigen-binding"/>
</dbReference>
<sequence length="613" mass="69979">GGAVGGLLRFDGGSGGGEDDDPQKKLEQTGTIPPDFLRQMFYTLGDYRDILFSGDKGEKNGYNYIFSGDKEIAQREEKIKEKITKFFEQNGTHPPKPGTHSPSSGTTPEDWWKNHGEHIWNAMVCALTYNTDTASGQTPKQIDEVKNALLDDSGKKPTDNYKYDQVKLDENSETQAKDTKSQASGEKITLDSFIKRPPYFRYLEEWGETFCKERKKRLEKIKDDCYKDDGSEKQYSGDGEDCLGNLPDDPTTFKDLEGSSCSISCRSYKKWIERKKEEFIKQSNVYEEQKQNCGKESAVAKSNDNGFCRTLKDDAAQFLERLKNGPCKNNENVEVKKGEDDINFKENDSKTFKHTNLCDPCSQFKIDCRNGNCKSAVGEECNGKNKTITANDIKDKKDANGNIEMRVSDKSGKEFKDLDACRGAGIFKRIRKDEWKCGKVCGYVVCKLEKVNGEIVTKEKVNEKHIIQIRALIKRWLEYLFEDYNRIRKKLNHCMNSSEQTICTNGCVEQWINLKKQEWQQIKKLFNEQYNGDDTEMKSSFRSFLVDLIRQIAATIDKGNHKRLQKLVKSVKCKCAENSKKNNDNQDAIDCMINKLQEKIKTESCPTPTSGET</sequence>
<feature type="domain" description="Duffy-binding-like" evidence="5">
    <location>
        <begin position="205"/>
        <end position="355"/>
    </location>
</feature>
<evidence type="ECO:0000259" key="3">
    <source>
        <dbReference type="Pfam" id="PF05424"/>
    </source>
</evidence>
<dbReference type="AlphaFoldDB" id="A0A024VWK4"/>
<evidence type="ECO:0000259" key="4">
    <source>
        <dbReference type="Pfam" id="PF18562"/>
    </source>
</evidence>
<feature type="region of interest" description="Disordered" evidence="1">
    <location>
        <begin position="1"/>
        <end position="32"/>
    </location>
</feature>
<dbReference type="InterPro" id="IPR041480">
    <property type="entry name" value="CIDR1_gamma"/>
</dbReference>
<dbReference type="Gene3D" id="1.20.1310.20">
    <property type="entry name" value="Duffy-antigen binding domain"/>
    <property type="match status" value="1"/>
</dbReference>
<dbReference type="Pfam" id="PF05424">
    <property type="entry name" value="Duffy_binding"/>
    <property type="match status" value="1"/>
</dbReference>
<name>A0A024VWK4_PLAFA</name>
<dbReference type="Pfam" id="PF03011">
    <property type="entry name" value="PFEMP"/>
    <property type="match status" value="1"/>
</dbReference>
<proteinExistence type="predicted"/>